<dbReference type="Proteomes" id="UP000215002">
    <property type="component" value="Chromosome"/>
</dbReference>
<dbReference type="Pfam" id="PF13715">
    <property type="entry name" value="CarbopepD_reg_2"/>
    <property type="match status" value="1"/>
</dbReference>
<dbReference type="Gene3D" id="2.170.130.10">
    <property type="entry name" value="TonB-dependent receptor, plug domain"/>
    <property type="match status" value="1"/>
</dbReference>
<dbReference type="PROSITE" id="PS52016">
    <property type="entry name" value="TONB_DEPENDENT_REC_3"/>
    <property type="match status" value="1"/>
</dbReference>
<comment type="subcellular location">
    <subcellularLocation>
        <location evidence="1 7">Cell outer membrane</location>
        <topology evidence="1 7">Multi-pass membrane protein</topology>
    </subcellularLocation>
</comment>
<keyword evidence="3 7" id="KW-1134">Transmembrane beta strand</keyword>
<evidence type="ECO:0000256" key="4">
    <source>
        <dbReference type="ARBA" id="ARBA00022692"/>
    </source>
</evidence>
<evidence type="ECO:0000256" key="5">
    <source>
        <dbReference type="ARBA" id="ARBA00023136"/>
    </source>
</evidence>
<dbReference type="InterPro" id="IPR039426">
    <property type="entry name" value="TonB-dep_rcpt-like"/>
</dbReference>
<evidence type="ECO:0000256" key="2">
    <source>
        <dbReference type="ARBA" id="ARBA00022448"/>
    </source>
</evidence>
<dbReference type="InterPro" id="IPR037066">
    <property type="entry name" value="Plug_dom_sf"/>
</dbReference>
<dbReference type="RefSeq" id="WP_094569542.1">
    <property type="nucleotide sequence ID" value="NZ_CP022743.1"/>
</dbReference>
<evidence type="ECO:0000256" key="1">
    <source>
        <dbReference type="ARBA" id="ARBA00004571"/>
    </source>
</evidence>
<keyword evidence="5 7" id="KW-0472">Membrane</keyword>
<evidence type="ECO:0000313" key="9">
    <source>
        <dbReference type="EMBL" id="ASU33025.1"/>
    </source>
</evidence>
<protein>
    <recommendedName>
        <fullName evidence="8">TonB-dependent receptor plug domain-containing protein</fullName>
    </recommendedName>
</protein>
<dbReference type="NCBIfam" id="TIGR04056">
    <property type="entry name" value="OMP_RagA_SusC"/>
    <property type="match status" value="1"/>
</dbReference>
<keyword evidence="2 7" id="KW-0813">Transport</keyword>
<dbReference type="AlphaFoldDB" id="A0A223NSZ5"/>
<dbReference type="SUPFAM" id="SSF49464">
    <property type="entry name" value="Carboxypeptidase regulatory domain-like"/>
    <property type="match status" value="1"/>
</dbReference>
<dbReference type="EMBL" id="CP022743">
    <property type="protein sequence ID" value="ASU33025.1"/>
    <property type="molecule type" value="Genomic_DNA"/>
</dbReference>
<dbReference type="Pfam" id="PF07715">
    <property type="entry name" value="Plug"/>
    <property type="match status" value="1"/>
</dbReference>
<dbReference type="GO" id="GO:0009279">
    <property type="term" value="C:cell outer membrane"/>
    <property type="evidence" value="ECO:0007669"/>
    <property type="project" value="UniProtKB-SubCell"/>
</dbReference>
<comment type="similarity">
    <text evidence="7">Belongs to the TonB-dependent receptor family.</text>
</comment>
<dbReference type="InterPro" id="IPR008969">
    <property type="entry name" value="CarboxyPept-like_regulatory"/>
</dbReference>
<dbReference type="InterPro" id="IPR036942">
    <property type="entry name" value="Beta-barrel_TonB_sf"/>
</dbReference>
<evidence type="ECO:0000313" key="10">
    <source>
        <dbReference type="Proteomes" id="UP000215002"/>
    </source>
</evidence>
<gene>
    <name evidence="9" type="ORF">MuYL_1125</name>
</gene>
<evidence type="ECO:0000256" key="6">
    <source>
        <dbReference type="ARBA" id="ARBA00023237"/>
    </source>
</evidence>
<dbReference type="OrthoDB" id="9768177at2"/>
<dbReference type="Gene3D" id="2.60.40.1120">
    <property type="entry name" value="Carboxypeptidase-like, regulatory domain"/>
    <property type="match status" value="1"/>
</dbReference>
<proteinExistence type="inferred from homology"/>
<evidence type="ECO:0000259" key="8">
    <source>
        <dbReference type="Pfam" id="PF07715"/>
    </source>
</evidence>
<name>A0A223NSZ5_9SPHI</name>
<evidence type="ECO:0000256" key="3">
    <source>
        <dbReference type="ARBA" id="ARBA00022452"/>
    </source>
</evidence>
<organism evidence="9 10">
    <name type="scientific">Mucilaginibacter xinganensis</name>
    <dbReference type="NCBI Taxonomy" id="1234841"/>
    <lineage>
        <taxon>Bacteria</taxon>
        <taxon>Pseudomonadati</taxon>
        <taxon>Bacteroidota</taxon>
        <taxon>Sphingobacteriia</taxon>
        <taxon>Sphingobacteriales</taxon>
        <taxon>Sphingobacteriaceae</taxon>
        <taxon>Mucilaginibacter</taxon>
    </lineage>
</organism>
<reference evidence="9 10" key="1">
    <citation type="submission" date="2017-08" db="EMBL/GenBank/DDBJ databases">
        <title>Complete genome sequence of Mucilaginibacter sp. strain BJC16-A31.</title>
        <authorList>
            <consortium name="Henan University of Science and Technology"/>
            <person name="You X."/>
        </authorList>
    </citation>
    <scope>NUCLEOTIDE SEQUENCE [LARGE SCALE GENOMIC DNA]</scope>
    <source>
        <strain evidence="9 10">BJC16-A31</strain>
    </source>
</reference>
<dbReference type="KEGG" id="muc:MuYL_1125"/>
<dbReference type="InterPro" id="IPR023996">
    <property type="entry name" value="TonB-dep_OMP_SusC/RagA"/>
</dbReference>
<dbReference type="SUPFAM" id="SSF56935">
    <property type="entry name" value="Porins"/>
    <property type="match status" value="1"/>
</dbReference>
<keyword evidence="10" id="KW-1185">Reference proteome</keyword>
<dbReference type="InterPro" id="IPR012910">
    <property type="entry name" value="Plug_dom"/>
</dbReference>
<dbReference type="Gene3D" id="2.40.170.20">
    <property type="entry name" value="TonB-dependent receptor, beta-barrel domain"/>
    <property type="match status" value="1"/>
</dbReference>
<keyword evidence="6 7" id="KW-0998">Cell outer membrane</keyword>
<accession>A0A223NSZ5</accession>
<sequence length="1105" mass="122221">MKQIYMQLKTVITVLLFCLAPVLLFGQSRIGGTVTDSKKQPLPGVSVVLKGTSRGTVTDINGHYSLTAEKGQVFTFKFLGFVTKDITISEETNYDVTLVEDFKTLNEVVVTALGVKRETKRLGYSVQEISGSELTKAREPNAVNGLTGKISGLNVGINQEILAAPTVLLRGSPLNFYVVDGIPINTDTQNISPDDIDTYTVLKGPTAAAIYGSRGINGAILITTKRAKKDSKGFTIEFNSSTQFNKGFIAIPKVQNSYGGGDYDKYAFGDGAGGGVNDGDYDVWGPRLNAGLLLPQYDGAYDPTQTYTTTFADGSKFQGHIKPTPWVARGVNNLQGFLQTGVLTSNNVSFSSTSEKSNVRMSITDGHQTGITPNTKLNTVNFNILASYNFNKKFKVEGNLNYNRQFTDNIPDVSYGPNSIIYNIDIWTGADWNINDVRNYWQPGKEGIQSVFVEYKRYHNPWFQSYEWLRGHYKNDIYGWAAFTYSPNKDFDITLRSNVSTYDVLRTEKEPFSAHPYGDEHNHGNYREDRRDQFDNNTDLLLKYNFDNILKSGFTVNALAGSTLRTMKYTSLYTSTDQLLIHDVYTFQNSINPLKVYNFASDLITLSEFASADVTFKKYFTVTATARNEKSSALQNQSYFYPSVSASTPISDYVKLPDFISFFKVRASYANVKEGGTSPYIGPAGNAAGYGSTYQTNYGGPGYISSPPAYTLGKSSDNVTVASAPTYAIDPSLKPSTRSNYEAGADLRFLKDRLGLSGTYFIYKDGPQIFTASSSETNGSAQSFVTNGFATKRTGFEFSLNGSPIVTPDLRWDVLVNVGSYKEVYDKFPSQLNGTFNQFFHIGDRVDKLYGAAEAKAPDGRVIHDASGLPMYLPVAQYLGNADPDFSWGINNKFRYKQFTLSFQFDGMFGGKIQDRVYRKLIEGGRGAVTAEGIIGAARLYESQHWGDPGFKGAVYADGTPMLGHDGAALAAGSPAIQYDPKTGVITNLSQLKFVANTTPVKYVQDYVSSFYNDPEHTVISKTYAKLREVVIGYSLSKNVVQKLHLSKVDFSLVGRNLLYFFHPGYKDIDVDQYPGRDQNGTPNREYNLQTPTTRSFGFNINVVY</sequence>
<feature type="domain" description="TonB-dependent receptor plug" evidence="8">
    <location>
        <begin position="121"/>
        <end position="219"/>
    </location>
</feature>
<evidence type="ECO:0000256" key="7">
    <source>
        <dbReference type="PROSITE-ProRule" id="PRU01360"/>
    </source>
</evidence>
<keyword evidence="4 7" id="KW-0812">Transmembrane</keyword>